<dbReference type="SUPFAM" id="SSF52540">
    <property type="entry name" value="P-loop containing nucleoside triphosphate hydrolases"/>
    <property type="match status" value="1"/>
</dbReference>
<dbReference type="PANTHER" id="PTHR12788">
    <property type="entry name" value="PROTEIN-TYROSINE SULFOTRANSFERASE 2"/>
    <property type="match status" value="1"/>
</dbReference>
<dbReference type="Pfam" id="PF13469">
    <property type="entry name" value="Sulfotransfer_3"/>
    <property type="match status" value="1"/>
</dbReference>
<dbReference type="InterPro" id="IPR027417">
    <property type="entry name" value="P-loop_NTPase"/>
</dbReference>
<reference evidence="3 4" key="1">
    <citation type="submission" date="2018-05" db="EMBL/GenBank/DDBJ databases">
        <title>Rhodohalobacter halophilus gen. nov., sp. nov., a moderately halophilic member of the family Balneolaceae.</title>
        <authorList>
            <person name="Liu Z.-W."/>
        </authorList>
    </citation>
    <scope>NUCLEOTIDE SEQUENCE [LARGE SCALE GENOMIC DNA]</scope>
    <source>
        <strain evidence="3 4">8A47</strain>
    </source>
</reference>
<dbReference type="Proteomes" id="UP000245533">
    <property type="component" value="Unassembled WGS sequence"/>
</dbReference>
<evidence type="ECO:0000256" key="2">
    <source>
        <dbReference type="SAM" id="Phobius"/>
    </source>
</evidence>
<gene>
    <name evidence="3" type="ORF">DDZ15_04170</name>
</gene>
<keyword evidence="1" id="KW-0808">Transferase</keyword>
<dbReference type="GO" id="GO:0008476">
    <property type="term" value="F:protein-tyrosine sulfotransferase activity"/>
    <property type="evidence" value="ECO:0007669"/>
    <property type="project" value="InterPro"/>
</dbReference>
<dbReference type="EMBL" id="QGGB01000003">
    <property type="protein sequence ID" value="PWN07466.1"/>
    <property type="molecule type" value="Genomic_DNA"/>
</dbReference>
<sequence>MSKEFIFIVGQHRTGSTLLKNILDAHSGINMAFDEMNLFEPFRKNTLDRFVEEQKLNAREVVGLIKGQKIYGTFWKDFEESRIDFDDLERCLQKSEIINSKTILKAILNLLRKKKGSIYSGVKYPVHARKVDFLISHFPDAKIIFLTRNPSAIIASKLNDEATRQRKNKSWLHRFIIHYFTILYFAIEYIISINAYEKFKDHVKLIQYEHLVTEQSVAVRALCKWLEVEFDVTMLNVSGKKSSHDIQEKTKVHGSSLDRYKKILNIWDRALIWFLTAKHFKKLQA</sequence>
<accession>A0A316U2J3</accession>
<evidence type="ECO:0000256" key="1">
    <source>
        <dbReference type="ARBA" id="ARBA00022679"/>
    </source>
</evidence>
<dbReference type="Gene3D" id="3.40.50.300">
    <property type="entry name" value="P-loop containing nucleotide triphosphate hydrolases"/>
    <property type="match status" value="1"/>
</dbReference>
<dbReference type="PANTHER" id="PTHR12788:SF10">
    <property type="entry name" value="PROTEIN-TYROSINE SULFOTRANSFERASE"/>
    <property type="match status" value="1"/>
</dbReference>
<organism evidence="3 4">
    <name type="scientific">Rhodohalobacter mucosus</name>
    <dbReference type="NCBI Taxonomy" id="2079485"/>
    <lineage>
        <taxon>Bacteria</taxon>
        <taxon>Pseudomonadati</taxon>
        <taxon>Balneolota</taxon>
        <taxon>Balneolia</taxon>
        <taxon>Balneolales</taxon>
        <taxon>Balneolaceae</taxon>
        <taxon>Rhodohalobacter</taxon>
    </lineage>
</organism>
<proteinExistence type="predicted"/>
<keyword evidence="2" id="KW-0472">Membrane</keyword>
<feature type="transmembrane region" description="Helical" evidence="2">
    <location>
        <begin position="175"/>
        <end position="196"/>
    </location>
</feature>
<evidence type="ECO:0000313" key="3">
    <source>
        <dbReference type="EMBL" id="PWN07466.1"/>
    </source>
</evidence>
<evidence type="ECO:0000313" key="4">
    <source>
        <dbReference type="Proteomes" id="UP000245533"/>
    </source>
</evidence>
<evidence type="ECO:0008006" key="5">
    <source>
        <dbReference type="Google" id="ProtNLM"/>
    </source>
</evidence>
<dbReference type="AlphaFoldDB" id="A0A316U2J3"/>
<keyword evidence="4" id="KW-1185">Reference proteome</keyword>
<keyword evidence="2" id="KW-0812">Transmembrane</keyword>
<name>A0A316U2J3_9BACT</name>
<protein>
    <recommendedName>
        <fullName evidence="5">Sulfotransferase family protein</fullName>
    </recommendedName>
</protein>
<dbReference type="InterPro" id="IPR026634">
    <property type="entry name" value="TPST-like"/>
</dbReference>
<keyword evidence="2" id="KW-1133">Transmembrane helix</keyword>
<dbReference type="OrthoDB" id="272985at2"/>
<dbReference type="RefSeq" id="WP_109645190.1">
    <property type="nucleotide sequence ID" value="NZ_QGGB01000003.1"/>
</dbReference>
<comment type="caution">
    <text evidence="3">The sequence shown here is derived from an EMBL/GenBank/DDBJ whole genome shotgun (WGS) entry which is preliminary data.</text>
</comment>